<evidence type="ECO:0000313" key="2">
    <source>
        <dbReference type="EMBL" id="RLN35044.1"/>
    </source>
</evidence>
<comment type="caution">
    <text evidence="2">The sequence shown here is derived from an EMBL/GenBank/DDBJ whole genome shotgun (WGS) entry which is preliminary data.</text>
</comment>
<reference evidence="3" key="1">
    <citation type="journal article" date="2019" name="Nat. Commun.">
        <title>The genome of broomcorn millet.</title>
        <authorList>
            <person name="Zou C."/>
            <person name="Miki D."/>
            <person name="Li D."/>
            <person name="Tang Q."/>
            <person name="Xiao L."/>
            <person name="Rajput S."/>
            <person name="Deng P."/>
            <person name="Jia W."/>
            <person name="Huang R."/>
            <person name="Zhang M."/>
            <person name="Sun Y."/>
            <person name="Hu J."/>
            <person name="Fu X."/>
            <person name="Schnable P.S."/>
            <person name="Li F."/>
            <person name="Zhang H."/>
            <person name="Feng B."/>
            <person name="Zhu X."/>
            <person name="Liu R."/>
            <person name="Schnable J.C."/>
            <person name="Zhu J.-K."/>
            <person name="Zhang H."/>
        </authorList>
    </citation>
    <scope>NUCLEOTIDE SEQUENCE [LARGE SCALE GENOMIC DNA]</scope>
</reference>
<evidence type="ECO:0000313" key="3">
    <source>
        <dbReference type="Proteomes" id="UP000275267"/>
    </source>
</evidence>
<proteinExistence type="predicted"/>
<keyword evidence="1" id="KW-0812">Transmembrane</keyword>
<dbReference type="EMBL" id="PQIB02000002">
    <property type="protein sequence ID" value="RLN35044.1"/>
    <property type="molecule type" value="Genomic_DNA"/>
</dbReference>
<accession>A0A3L6T9W1</accession>
<gene>
    <name evidence="2" type="ORF">C2845_PM03G19870</name>
</gene>
<dbReference type="Proteomes" id="UP000275267">
    <property type="component" value="Unassembled WGS sequence"/>
</dbReference>
<keyword evidence="1" id="KW-1133">Transmembrane helix</keyword>
<keyword evidence="1" id="KW-0472">Membrane</keyword>
<keyword evidence="3" id="KW-1185">Reference proteome</keyword>
<sequence length="49" mass="5597">MATIKRLIKLGKEKEQKYARDYNRDTVLFGILAFAYVGSVAPRVSSLMF</sequence>
<feature type="transmembrane region" description="Helical" evidence="1">
    <location>
        <begin position="26"/>
        <end position="44"/>
    </location>
</feature>
<organism evidence="2 3">
    <name type="scientific">Panicum miliaceum</name>
    <name type="common">Proso millet</name>
    <name type="synonym">Broomcorn millet</name>
    <dbReference type="NCBI Taxonomy" id="4540"/>
    <lineage>
        <taxon>Eukaryota</taxon>
        <taxon>Viridiplantae</taxon>
        <taxon>Streptophyta</taxon>
        <taxon>Embryophyta</taxon>
        <taxon>Tracheophyta</taxon>
        <taxon>Spermatophyta</taxon>
        <taxon>Magnoliopsida</taxon>
        <taxon>Liliopsida</taxon>
        <taxon>Poales</taxon>
        <taxon>Poaceae</taxon>
        <taxon>PACMAD clade</taxon>
        <taxon>Panicoideae</taxon>
        <taxon>Panicodae</taxon>
        <taxon>Paniceae</taxon>
        <taxon>Panicinae</taxon>
        <taxon>Panicum</taxon>
        <taxon>Panicum sect. Panicum</taxon>
    </lineage>
</organism>
<dbReference type="AlphaFoldDB" id="A0A3L6T9W1"/>
<evidence type="ECO:0000256" key="1">
    <source>
        <dbReference type="SAM" id="Phobius"/>
    </source>
</evidence>
<protein>
    <submittedName>
        <fullName evidence="2">Uncharacterized protein</fullName>
    </submittedName>
</protein>
<name>A0A3L6T9W1_PANMI</name>